<gene>
    <name evidence="1" type="ORF">ILEXP_LOCUS12105</name>
</gene>
<proteinExistence type="predicted"/>
<protein>
    <submittedName>
        <fullName evidence="1">Uncharacterized protein</fullName>
    </submittedName>
</protein>
<dbReference type="EMBL" id="CAUOFW020001391">
    <property type="protein sequence ID" value="CAK9144353.1"/>
    <property type="molecule type" value="Genomic_DNA"/>
</dbReference>
<comment type="caution">
    <text evidence="1">The sequence shown here is derived from an EMBL/GenBank/DDBJ whole genome shotgun (WGS) entry which is preliminary data.</text>
</comment>
<evidence type="ECO:0000313" key="1">
    <source>
        <dbReference type="EMBL" id="CAK9144353.1"/>
    </source>
</evidence>
<evidence type="ECO:0000313" key="2">
    <source>
        <dbReference type="Proteomes" id="UP001642360"/>
    </source>
</evidence>
<keyword evidence="2" id="KW-1185">Reference proteome</keyword>
<sequence length="108" mass="12563">MVFDFIIMRGNFRRILGRVNAASHDHISSHKQSAYAAITIGMRSSYVLAKYHMEIKHLEDLIGLEMQSKELSLVVDDIMNSVREISKKMETVAEQTHEMLRRLEDRED</sequence>
<organism evidence="1 2">
    <name type="scientific">Ilex paraguariensis</name>
    <name type="common">yerba mate</name>
    <dbReference type="NCBI Taxonomy" id="185542"/>
    <lineage>
        <taxon>Eukaryota</taxon>
        <taxon>Viridiplantae</taxon>
        <taxon>Streptophyta</taxon>
        <taxon>Embryophyta</taxon>
        <taxon>Tracheophyta</taxon>
        <taxon>Spermatophyta</taxon>
        <taxon>Magnoliopsida</taxon>
        <taxon>eudicotyledons</taxon>
        <taxon>Gunneridae</taxon>
        <taxon>Pentapetalae</taxon>
        <taxon>asterids</taxon>
        <taxon>campanulids</taxon>
        <taxon>Aquifoliales</taxon>
        <taxon>Aquifoliaceae</taxon>
        <taxon>Ilex</taxon>
    </lineage>
</organism>
<name>A0ABC8RI09_9AQUA</name>
<accession>A0ABC8RI09</accession>
<dbReference type="AlphaFoldDB" id="A0ABC8RI09"/>
<dbReference type="Proteomes" id="UP001642360">
    <property type="component" value="Unassembled WGS sequence"/>
</dbReference>
<reference evidence="1 2" key="1">
    <citation type="submission" date="2024-02" db="EMBL/GenBank/DDBJ databases">
        <authorList>
            <person name="Vignale AGUSTIN F."/>
            <person name="Sosa J E."/>
            <person name="Modenutti C."/>
        </authorList>
    </citation>
    <scope>NUCLEOTIDE SEQUENCE [LARGE SCALE GENOMIC DNA]</scope>
</reference>